<feature type="chain" id="PRO_5013727763" description="Cathepsin propeptide inhibitor domain-containing protein" evidence="1">
    <location>
        <begin position="20"/>
        <end position="80"/>
    </location>
</feature>
<accession>A0A2G5VCB9</accession>
<organism evidence="2 3">
    <name type="scientific">Caenorhabditis nigoni</name>
    <dbReference type="NCBI Taxonomy" id="1611254"/>
    <lineage>
        <taxon>Eukaryota</taxon>
        <taxon>Metazoa</taxon>
        <taxon>Ecdysozoa</taxon>
        <taxon>Nematoda</taxon>
        <taxon>Chromadorea</taxon>
        <taxon>Rhabditida</taxon>
        <taxon>Rhabditina</taxon>
        <taxon>Rhabditomorpha</taxon>
        <taxon>Rhabditoidea</taxon>
        <taxon>Rhabditidae</taxon>
        <taxon>Peloderinae</taxon>
        <taxon>Caenorhabditis</taxon>
    </lineage>
</organism>
<name>A0A2G5VCB9_9PELO</name>
<proteinExistence type="predicted"/>
<gene>
    <name evidence="2" type="primary">Cnig_chr_II.g7972</name>
    <name evidence="2" type="ORF">B9Z55_007972</name>
</gene>
<dbReference type="Proteomes" id="UP000230233">
    <property type="component" value="Chromosome II"/>
</dbReference>
<keyword evidence="1" id="KW-0732">Signal</keyword>
<evidence type="ECO:0000313" key="3">
    <source>
        <dbReference type="Proteomes" id="UP000230233"/>
    </source>
</evidence>
<sequence>MFSMKNLLVILSLALCLLADIEYEDSEAGNLKRINDFRREFAKKHNIANMHELALDRNLRQTAMWIDIQHDTWKDEAGKT</sequence>
<comment type="caution">
    <text evidence="2">The sequence shown here is derived from an EMBL/GenBank/DDBJ whole genome shotgun (WGS) entry which is preliminary data.</text>
</comment>
<protein>
    <recommendedName>
        <fullName evidence="4">Cathepsin propeptide inhibitor domain-containing protein</fullName>
    </recommendedName>
</protein>
<feature type="signal peptide" evidence="1">
    <location>
        <begin position="1"/>
        <end position="19"/>
    </location>
</feature>
<dbReference type="EMBL" id="PDUG01000002">
    <property type="protein sequence ID" value="PIC49331.1"/>
    <property type="molecule type" value="Genomic_DNA"/>
</dbReference>
<evidence type="ECO:0000256" key="1">
    <source>
        <dbReference type="SAM" id="SignalP"/>
    </source>
</evidence>
<evidence type="ECO:0008006" key="4">
    <source>
        <dbReference type="Google" id="ProtNLM"/>
    </source>
</evidence>
<evidence type="ECO:0000313" key="2">
    <source>
        <dbReference type="EMBL" id="PIC49331.1"/>
    </source>
</evidence>
<keyword evidence="3" id="KW-1185">Reference proteome</keyword>
<dbReference type="AlphaFoldDB" id="A0A2G5VCB9"/>
<reference evidence="3" key="1">
    <citation type="submission" date="2017-10" db="EMBL/GenBank/DDBJ databases">
        <title>Rapid genome shrinkage in a self-fertile nematode reveals novel sperm competition proteins.</title>
        <authorList>
            <person name="Yin D."/>
            <person name="Schwarz E.M."/>
            <person name="Thomas C.G."/>
            <person name="Felde R.L."/>
            <person name="Korf I.F."/>
            <person name="Cutter A.D."/>
            <person name="Schartner C.M."/>
            <person name="Ralston E.J."/>
            <person name="Meyer B.J."/>
            <person name="Haag E.S."/>
        </authorList>
    </citation>
    <scope>NUCLEOTIDE SEQUENCE [LARGE SCALE GENOMIC DNA]</scope>
    <source>
        <strain evidence="3">JU1422</strain>
    </source>
</reference>